<gene>
    <name evidence="1" type="ORF">OUZ56_022981</name>
</gene>
<evidence type="ECO:0000313" key="1">
    <source>
        <dbReference type="EMBL" id="KAK4030024.1"/>
    </source>
</evidence>
<keyword evidence="2" id="KW-1185">Reference proteome</keyword>
<evidence type="ECO:0000313" key="2">
    <source>
        <dbReference type="Proteomes" id="UP001234178"/>
    </source>
</evidence>
<accession>A0ABR0AY21</accession>
<reference evidence="1 2" key="1">
    <citation type="journal article" date="2023" name="Nucleic Acids Res.">
        <title>The hologenome of Daphnia magna reveals possible DNA methylation and microbiome-mediated evolution of the host genome.</title>
        <authorList>
            <person name="Chaturvedi A."/>
            <person name="Li X."/>
            <person name="Dhandapani V."/>
            <person name="Marshall H."/>
            <person name="Kissane S."/>
            <person name="Cuenca-Cambronero M."/>
            <person name="Asole G."/>
            <person name="Calvet F."/>
            <person name="Ruiz-Romero M."/>
            <person name="Marangio P."/>
            <person name="Guigo R."/>
            <person name="Rago D."/>
            <person name="Mirbahai L."/>
            <person name="Eastwood N."/>
            <person name="Colbourne J.K."/>
            <person name="Zhou J."/>
            <person name="Mallon E."/>
            <person name="Orsini L."/>
        </authorList>
    </citation>
    <scope>NUCLEOTIDE SEQUENCE [LARGE SCALE GENOMIC DNA]</scope>
    <source>
        <strain evidence="1">LRV0_1</strain>
    </source>
</reference>
<dbReference type="EMBL" id="JAOYFB010000039">
    <property type="protein sequence ID" value="KAK4030024.1"/>
    <property type="molecule type" value="Genomic_DNA"/>
</dbReference>
<organism evidence="1 2">
    <name type="scientific">Daphnia magna</name>
    <dbReference type="NCBI Taxonomy" id="35525"/>
    <lineage>
        <taxon>Eukaryota</taxon>
        <taxon>Metazoa</taxon>
        <taxon>Ecdysozoa</taxon>
        <taxon>Arthropoda</taxon>
        <taxon>Crustacea</taxon>
        <taxon>Branchiopoda</taxon>
        <taxon>Diplostraca</taxon>
        <taxon>Cladocera</taxon>
        <taxon>Anomopoda</taxon>
        <taxon>Daphniidae</taxon>
        <taxon>Daphnia</taxon>
    </lineage>
</organism>
<sequence>MLAQVSQLVSSTCCDATNVVVEIEITLCVREPRTRFTWEHIYACDRGSTLLLQQVGDQQIYDGATLQALIGGR</sequence>
<dbReference type="Proteomes" id="UP001234178">
    <property type="component" value="Unassembled WGS sequence"/>
</dbReference>
<comment type="caution">
    <text evidence="1">The sequence shown here is derived from an EMBL/GenBank/DDBJ whole genome shotgun (WGS) entry which is preliminary data.</text>
</comment>
<proteinExistence type="predicted"/>
<protein>
    <submittedName>
        <fullName evidence="1">Uncharacterized protein</fullName>
    </submittedName>
</protein>
<name>A0ABR0AY21_9CRUS</name>